<accession>A0A239CDL4</accession>
<name>A0A239CDL4_9BURK</name>
<feature type="domain" description="Serine aminopeptidase S33" evidence="1">
    <location>
        <begin position="50"/>
        <end position="146"/>
    </location>
</feature>
<dbReference type="Proteomes" id="UP000198284">
    <property type="component" value="Unassembled WGS sequence"/>
</dbReference>
<dbReference type="AlphaFoldDB" id="A0A239CDL4"/>
<protein>
    <recommendedName>
        <fullName evidence="1">Serine aminopeptidase S33 domain-containing protein</fullName>
    </recommendedName>
</protein>
<organism evidence="2 3">
    <name type="scientific">Noviherbaspirillum humi</name>
    <dbReference type="NCBI Taxonomy" id="1688639"/>
    <lineage>
        <taxon>Bacteria</taxon>
        <taxon>Pseudomonadati</taxon>
        <taxon>Pseudomonadota</taxon>
        <taxon>Betaproteobacteria</taxon>
        <taxon>Burkholderiales</taxon>
        <taxon>Oxalobacteraceae</taxon>
        <taxon>Noviherbaspirillum</taxon>
    </lineage>
</organism>
<dbReference type="RefSeq" id="WP_089397587.1">
    <property type="nucleotide sequence ID" value="NZ_FZOT01000001.1"/>
</dbReference>
<dbReference type="Gene3D" id="3.40.50.1820">
    <property type="entry name" value="alpha/beta hydrolase"/>
    <property type="match status" value="1"/>
</dbReference>
<evidence type="ECO:0000313" key="3">
    <source>
        <dbReference type="Proteomes" id="UP000198284"/>
    </source>
</evidence>
<dbReference type="EMBL" id="FZOT01000001">
    <property type="protein sequence ID" value="SNS17758.1"/>
    <property type="molecule type" value="Genomic_DNA"/>
</dbReference>
<proteinExistence type="predicted"/>
<dbReference type="PANTHER" id="PTHR42103:SF2">
    <property type="entry name" value="AB HYDROLASE-1 DOMAIN-CONTAINING PROTEIN"/>
    <property type="match status" value="1"/>
</dbReference>
<keyword evidence="3" id="KW-1185">Reference proteome</keyword>
<dbReference type="InterPro" id="IPR022742">
    <property type="entry name" value="Hydrolase_4"/>
</dbReference>
<dbReference type="PANTHER" id="PTHR42103">
    <property type="entry name" value="ALPHA/BETA-HYDROLASES SUPERFAMILY PROTEIN"/>
    <property type="match status" value="1"/>
</dbReference>
<dbReference type="Pfam" id="PF12146">
    <property type="entry name" value="Hydrolase_4"/>
    <property type="match status" value="1"/>
</dbReference>
<reference evidence="2 3" key="1">
    <citation type="submission" date="2017-06" db="EMBL/GenBank/DDBJ databases">
        <authorList>
            <person name="Kim H.J."/>
            <person name="Triplett B.A."/>
        </authorList>
    </citation>
    <scope>NUCLEOTIDE SEQUENCE [LARGE SCALE GENOMIC DNA]</scope>
    <source>
        <strain evidence="2 3">U15</strain>
    </source>
</reference>
<dbReference type="SUPFAM" id="SSF53474">
    <property type="entry name" value="alpha/beta-Hydrolases"/>
    <property type="match status" value="1"/>
</dbReference>
<gene>
    <name evidence="2" type="ORF">SAMN06265795_101377</name>
</gene>
<evidence type="ECO:0000313" key="2">
    <source>
        <dbReference type="EMBL" id="SNS17758.1"/>
    </source>
</evidence>
<sequence>MNAQTQRFSLTGAAGNIECALDLPADGMVRGIGLVAHPHPLYGGTMDNKVAQTLARAFVALGYAAARMNFRGVGESAGVHDAGQGETDDMALLLDHMAQRYPDVPVALSGFSFGTFVQASLQKRLEEQGRPAERLIMVGSAARKWPLPTVPSNSIVIHGEQDDTITLADALDWARPQDLPVIVIPGADHFFHRRLHHIKNLIVEMWHR</sequence>
<dbReference type="InterPro" id="IPR029058">
    <property type="entry name" value="AB_hydrolase_fold"/>
</dbReference>
<evidence type="ECO:0000259" key="1">
    <source>
        <dbReference type="Pfam" id="PF12146"/>
    </source>
</evidence>
<dbReference type="OrthoDB" id="9800435at2"/>